<proteinExistence type="predicted"/>
<dbReference type="EMBL" id="JACHON010000021">
    <property type="protein sequence ID" value="MBB6514064.1"/>
    <property type="molecule type" value="Genomic_DNA"/>
</dbReference>
<evidence type="ECO:0000313" key="1">
    <source>
        <dbReference type="EMBL" id="MBB6514064.1"/>
    </source>
</evidence>
<protein>
    <submittedName>
        <fullName evidence="1">Uncharacterized protein</fullName>
    </submittedName>
</protein>
<sequence length="43" mass="5387">METIFSDFIKHETVDEDVILKYKGRLPEELIKHGKIWFWYFRK</sequence>
<comment type="caution">
    <text evidence="1">The sequence shown here is derived from an EMBL/GenBank/DDBJ whole genome shotgun (WGS) entry which is preliminary data.</text>
</comment>
<organism evidence="1 2">
    <name type="scientific">Gracilibacillus halotolerans</name>
    <dbReference type="NCBI Taxonomy" id="74386"/>
    <lineage>
        <taxon>Bacteria</taxon>
        <taxon>Bacillati</taxon>
        <taxon>Bacillota</taxon>
        <taxon>Bacilli</taxon>
        <taxon>Bacillales</taxon>
        <taxon>Bacillaceae</taxon>
        <taxon>Gracilibacillus</taxon>
    </lineage>
</organism>
<reference evidence="1 2" key="1">
    <citation type="submission" date="2020-08" db="EMBL/GenBank/DDBJ databases">
        <title>Genomic Encyclopedia of Type Strains, Phase IV (KMG-IV): sequencing the most valuable type-strain genomes for metagenomic binning, comparative biology and taxonomic classification.</title>
        <authorList>
            <person name="Goeker M."/>
        </authorList>
    </citation>
    <scope>NUCLEOTIDE SEQUENCE [LARGE SCALE GENOMIC DNA]</scope>
    <source>
        <strain evidence="1 2">DSM 11805</strain>
    </source>
</reference>
<evidence type="ECO:0000313" key="2">
    <source>
        <dbReference type="Proteomes" id="UP000572212"/>
    </source>
</evidence>
<dbReference type="AlphaFoldDB" id="A0A841RT03"/>
<accession>A0A841RT03</accession>
<keyword evidence="2" id="KW-1185">Reference proteome</keyword>
<gene>
    <name evidence="1" type="ORF">GGQ92_002885</name>
</gene>
<dbReference type="Proteomes" id="UP000572212">
    <property type="component" value="Unassembled WGS sequence"/>
</dbReference>
<name>A0A841RT03_9BACI</name>